<accession>A0ABY5B3H0</accession>
<reference evidence="1" key="1">
    <citation type="submission" date="2022-06" db="EMBL/GenBank/DDBJ databases">
        <authorList>
            <person name="Holder M.E."/>
            <person name="Ajami N.J."/>
            <person name="Petrosino J.F."/>
        </authorList>
    </citation>
    <scope>NUCLEOTIDE SEQUENCE</scope>
    <source>
        <strain evidence="1">RMA 8861</strain>
    </source>
</reference>
<protein>
    <submittedName>
        <fullName evidence="1">Uncharacterized protein</fullName>
    </submittedName>
</protein>
<gene>
    <name evidence="1" type="ORF">NH397_07720</name>
</gene>
<keyword evidence="2" id="KW-1185">Reference proteome</keyword>
<sequence>MTRIFKKGQVIRTKRNSKVYEGEITEIDVRRSMLRVIVNKYLTLILKMNEVEIIK</sequence>
<organism evidence="1 2">
    <name type="scientific">Clostridium septicum</name>
    <dbReference type="NCBI Taxonomy" id="1504"/>
    <lineage>
        <taxon>Bacteria</taxon>
        <taxon>Bacillati</taxon>
        <taxon>Bacillota</taxon>
        <taxon>Clostridia</taxon>
        <taxon>Eubacteriales</taxon>
        <taxon>Clostridiaceae</taxon>
        <taxon>Clostridium</taxon>
    </lineage>
</organism>
<dbReference type="Proteomes" id="UP001055437">
    <property type="component" value="Chromosome"/>
</dbReference>
<evidence type="ECO:0000313" key="1">
    <source>
        <dbReference type="EMBL" id="USS02290.1"/>
    </source>
</evidence>
<evidence type="ECO:0000313" key="2">
    <source>
        <dbReference type="Proteomes" id="UP001055437"/>
    </source>
</evidence>
<name>A0ABY5B3H0_CLOSE</name>
<proteinExistence type="predicted"/>
<dbReference type="RefSeq" id="WP_162926012.1">
    <property type="nucleotide sequence ID" value="NZ_CABMIZ010000046.1"/>
</dbReference>
<dbReference type="GeneID" id="303562211"/>
<dbReference type="EMBL" id="CP099799">
    <property type="protein sequence ID" value="USS02290.1"/>
    <property type="molecule type" value="Genomic_DNA"/>
</dbReference>